<evidence type="ECO:0000259" key="3">
    <source>
        <dbReference type="Pfam" id="PF24677"/>
    </source>
</evidence>
<dbReference type="RefSeq" id="WP_079545983.1">
    <property type="nucleotide sequence ID" value="NZ_CP117826.1"/>
</dbReference>
<feature type="transmembrane region" description="Helical" evidence="1">
    <location>
        <begin position="523"/>
        <end position="541"/>
    </location>
</feature>
<feature type="transmembrane region" description="Helical" evidence="1">
    <location>
        <begin position="298"/>
        <end position="315"/>
    </location>
</feature>
<dbReference type="Pfam" id="PF24677">
    <property type="entry name" value="DUF7657"/>
    <property type="match status" value="1"/>
</dbReference>
<dbReference type="EMBL" id="CP117826">
    <property type="protein sequence ID" value="XCC61916.1"/>
    <property type="molecule type" value="Genomic_DNA"/>
</dbReference>
<keyword evidence="1" id="KW-0812">Transmembrane</keyword>
<evidence type="ECO:0000313" key="4">
    <source>
        <dbReference type="EMBL" id="XCC61916.1"/>
    </source>
</evidence>
<dbReference type="InterPro" id="IPR056071">
    <property type="entry name" value="DUF7654"/>
</dbReference>
<feature type="transmembrane region" description="Helical" evidence="1">
    <location>
        <begin position="199"/>
        <end position="219"/>
    </location>
</feature>
<feature type="domain" description="DUF7657" evidence="3">
    <location>
        <begin position="82"/>
        <end position="472"/>
    </location>
</feature>
<accession>A0AAU8A873</accession>
<feature type="domain" description="DUF7654" evidence="2">
    <location>
        <begin position="575"/>
        <end position="713"/>
    </location>
</feature>
<feature type="transmembrane region" description="Helical" evidence="1">
    <location>
        <begin position="550"/>
        <end position="570"/>
    </location>
</feature>
<gene>
    <name evidence="4" type="ORF">PUP29_10345</name>
</gene>
<feature type="transmembrane region" description="Helical" evidence="1">
    <location>
        <begin position="396"/>
        <end position="414"/>
    </location>
</feature>
<feature type="transmembrane region" description="Helical" evidence="1">
    <location>
        <begin position="55"/>
        <end position="71"/>
    </location>
</feature>
<proteinExistence type="predicted"/>
<keyword evidence="1" id="KW-1133">Transmembrane helix</keyword>
<name>A0AAU8A873_9FIRM</name>
<sequence>MDVMLNKPYRVSRPALWLLLGLGVCALAAFGIEAGYKILWEKLISGQPAQSPERIAGFFAFAYFIFLHFVIRPERIYQFIYRYRFALALAVFVFCVAMQFHGSSMSVWNVYLEPGDEPSRFQEPIFGRYRGIRSDEWNVFTPLALSQEFNDYGIMNPISRAWPTDMLTIYNQPVWDITLIAKPFYWGYLLLGPSYGLSWFWAGRLIALFLVTFELFMLLTKGKKGYSVMAAFLIAFAPVVQWWFAINFFVEMLVAGQLAILMIYHFMNTDHLLKKAIYAFVFALCGLAYIFALYPAWMIPLLYVFAVLAIWVIASNFKNGKRRKAEWFYVIGALLLIGGIAGFWYLRSEEAFALTMNTAYPGKRVYTGGDVRGMLFAYTSNLITPYLSTPNPCEGAMMYGFFPLTEIIALTYLIKKKGKDLLVVLLLLLDAAFLAFAIFGAPEWLAKATLLSNTTARILPIICLIEIILYLKILSATDEPLAAKKWSRAVFIVLGILLSCFAVWAAARSIDPILLPEHGVPKAYWIGFAAIMSAFMAYFFLHRKGLLKKLFIICVCALAFLSGAFVNPIMRTADAIYDKPLAEAVQELQQEEPGTWIATDQYSNFLIANGAPTITSTNIFPALERWELLDPDGKSEEIYNRYAHIVLSFTEEETAFESGAAVDTFTLRLNPNDLFTLGVDYICTSPETDIPTEHFAGTLTLVYEDSRAVIYRVGTD</sequence>
<reference evidence="4" key="1">
    <citation type="submission" date="2023-02" db="EMBL/GenBank/DDBJ databases">
        <title>Gut commensal Christensenella minuta modulates host metabolism via a new class of secondary bile acids.</title>
        <authorList>
            <person name="Liu C."/>
        </authorList>
    </citation>
    <scope>NUCLEOTIDE SEQUENCE</scope>
    <source>
        <strain evidence="4">CA70</strain>
    </source>
</reference>
<keyword evidence="1" id="KW-0472">Membrane</keyword>
<feature type="transmembrane region" description="Helical" evidence="1">
    <location>
        <begin position="486"/>
        <end position="507"/>
    </location>
</feature>
<protein>
    <recommendedName>
        <fullName evidence="5">Glycosyltransferase RgtA/B/C/D-like domain-containing protein</fullName>
    </recommendedName>
</protein>
<feature type="transmembrane region" description="Helical" evidence="1">
    <location>
        <begin position="226"/>
        <end position="244"/>
    </location>
</feature>
<dbReference type="AlphaFoldDB" id="A0AAU8A873"/>
<feature type="transmembrane region" description="Helical" evidence="1">
    <location>
        <begin position="421"/>
        <end position="442"/>
    </location>
</feature>
<evidence type="ECO:0000256" key="1">
    <source>
        <dbReference type="SAM" id="Phobius"/>
    </source>
</evidence>
<feature type="transmembrane region" description="Helical" evidence="1">
    <location>
        <begin position="276"/>
        <end position="292"/>
    </location>
</feature>
<dbReference type="InterPro" id="IPR056074">
    <property type="entry name" value="DUF7657"/>
</dbReference>
<feature type="transmembrane region" description="Helical" evidence="1">
    <location>
        <begin position="454"/>
        <end position="474"/>
    </location>
</feature>
<evidence type="ECO:0000259" key="2">
    <source>
        <dbReference type="Pfam" id="PF24672"/>
    </source>
</evidence>
<feature type="transmembrane region" description="Helical" evidence="1">
    <location>
        <begin position="83"/>
        <end position="102"/>
    </location>
</feature>
<dbReference type="Pfam" id="PF24672">
    <property type="entry name" value="DUF7654"/>
    <property type="match status" value="1"/>
</dbReference>
<evidence type="ECO:0008006" key="5">
    <source>
        <dbReference type="Google" id="ProtNLM"/>
    </source>
</evidence>
<organism evidence="4">
    <name type="scientific">Christensenella massiliensis</name>
    <dbReference type="NCBI Taxonomy" id="1805714"/>
    <lineage>
        <taxon>Bacteria</taxon>
        <taxon>Bacillati</taxon>
        <taxon>Bacillota</taxon>
        <taxon>Clostridia</taxon>
        <taxon>Christensenellales</taxon>
        <taxon>Christensenellaceae</taxon>
        <taxon>Christensenella</taxon>
    </lineage>
</organism>
<feature type="transmembrane region" description="Helical" evidence="1">
    <location>
        <begin position="250"/>
        <end position="267"/>
    </location>
</feature>
<feature type="transmembrane region" description="Helical" evidence="1">
    <location>
        <begin position="327"/>
        <end position="346"/>
    </location>
</feature>